<gene>
    <name evidence="2" type="ORF">niasHS_016194</name>
</gene>
<name>A0ABD2HWE7_HETSC</name>
<feature type="compositionally biased region" description="Polar residues" evidence="1">
    <location>
        <begin position="104"/>
        <end position="118"/>
    </location>
</feature>
<organism evidence="2 3">
    <name type="scientific">Heterodera schachtii</name>
    <name type="common">Sugarbeet cyst nematode worm</name>
    <name type="synonym">Tylenchus schachtii</name>
    <dbReference type="NCBI Taxonomy" id="97005"/>
    <lineage>
        <taxon>Eukaryota</taxon>
        <taxon>Metazoa</taxon>
        <taxon>Ecdysozoa</taxon>
        <taxon>Nematoda</taxon>
        <taxon>Chromadorea</taxon>
        <taxon>Rhabditida</taxon>
        <taxon>Tylenchina</taxon>
        <taxon>Tylenchomorpha</taxon>
        <taxon>Tylenchoidea</taxon>
        <taxon>Heteroderidae</taxon>
        <taxon>Heteroderinae</taxon>
        <taxon>Heterodera</taxon>
    </lineage>
</organism>
<evidence type="ECO:0000313" key="2">
    <source>
        <dbReference type="EMBL" id="KAL3070996.1"/>
    </source>
</evidence>
<accession>A0ABD2HWE7</accession>
<dbReference type="EMBL" id="JBICCN010000401">
    <property type="protein sequence ID" value="KAL3070996.1"/>
    <property type="molecule type" value="Genomic_DNA"/>
</dbReference>
<reference evidence="2 3" key="1">
    <citation type="submission" date="2024-10" db="EMBL/GenBank/DDBJ databases">
        <authorList>
            <person name="Kim D."/>
        </authorList>
    </citation>
    <scope>NUCLEOTIDE SEQUENCE [LARGE SCALE GENOMIC DNA]</scope>
    <source>
        <strain evidence="2">Taebaek</strain>
    </source>
</reference>
<feature type="compositionally biased region" description="Basic and acidic residues" evidence="1">
    <location>
        <begin position="28"/>
        <end position="42"/>
    </location>
</feature>
<evidence type="ECO:0000313" key="3">
    <source>
        <dbReference type="Proteomes" id="UP001620645"/>
    </source>
</evidence>
<keyword evidence="3" id="KW-1185">Reference proteome</keyword>
<proteinExistence type="predicted"/>
<feature type="region of interest" description="Disordered" evidence="1">
    <location>
        <begin position="1"/>
        <end position="118"/>
    </location>
</feature>
<evidence type="ECO:0000256" key="1">
    <source>
        <dbReference type="SAM" id="MobiDB-lite"/>
    </source>
</evidence>
<feature type="compositionally biased region" description="Basic and acidic residues" evidence="1">
    <location>
        <begin position="50"/>
        <end position="103"/>
    </location>
</feature>
<protein>
    <submittedName>
        <fullName evidence="2">Uncharacterized protein</fullName>
    </submittedName>
</protein>
<dbReference type="AlphaFoldDB" id="A0ABD2HWE7"/>
<sequence length="346" mass="39663">MIPSTRGPKPGSLLHSEQSAFVKYKQNSIDKDKEAKSRDVDFQHAQGTPTKDKAQQEQSEPSKEMDQTEKDAEKETTQGNEKDTLSRQEENQIPRNENDKEKIISSTKAKSPQNSPSVISRFQQKNSAKDGNGQTAQNIPEDHHLQNAQKNSAMDRNGQTAQNIAEDHNLQNAQNTLTVRWLTTVQSLEKELATVELAMLLTLPSSLKNRVKCLKDLHRKNNLYSDTVKNEFLSQFKLPWTNPWLQPNFIHLIRAQTGRNVLSTVLFNLRNIFIEEMINLKIDNNDQLGPDHNRMVHRKVFFSLYSVMNKWEFDEIRNQKLGEARNKAISYLTECLSALHSLEDEA</sequence>
<comment type="caution">
    <text evidence="2">The sequence shown here is derived from an EMBL/GenBank/DDBJ whole genome shotgun (WGS) entry which is preliminary data.</text>
</comment>
<dbReference type="Proteomes" id="UP001620645">
    <property type="component" value="Unassembled WGS sequence"/>
</dbReference>